<dbReference type="GeneTree" id="ENSGT00940000155619"/>
<dbReference type="Pfam" id="PF00092">
    <property type="entry name" value="VWA"/>
    <property type="match status" value="2"/>
</dbReference>
<evidence type="ECO:0000259" key="1">
    <source>
        <dbReference type="PROSITE" id="PS50234"/>
    </source>
</evidence>
<dbReference type="CDD" id="cd01472">
    <property type="entry name" value="vWA_collagen"/>
    <property type="match status" value="1"/>
</dbReference>
<feature type="domain" description="VWFA" evidence="1">
    <location>
        <begin position="1"/>
        <end position="133"/>
    </location>
</feature>
<dbReference type="PRINTS" id="PR00453">
    <property type="entry name" value="VWFADOMAIN"/>
</dbReference>
<dbReference type="SMART" id="SM00327">
    <property type="entry name" value="VWA"/>
    <property type="match status" value="2"/>
</dbReference>
<dbReference type="InterPro" id="IPR050525">
    <property type="entry name" value="ECM_Assembly_Org"/>
</dbReference>
<dbReference type="Ensembl" id="ENSPKIT00000042433.1">
    <property type="protein sequence ID" value="ENSPKIP00000017912.1"/>
    <property type="gene ID" value="ENSPKIG00000003647.1"/>
</dbReference>
<organism evidence="2 3">
    <name type="scientific">Paramormyrops kingsleyae</name>
    <dbReference type="NCBI Taxonomy" id="1676925"/>
    <lineage>
        <taxon>Eukaryota</taxon>
        <taxon>Metazoa</taxon>
        <taxon>Chordata</taxon>
        <taxon>Craniata</taxon>
        <taxon>Vertebrata</taxon>
        <taxon>Euteleostomi</taxon>
        <taxon>Actinopterygii</taxon>
        <taxon>Neopterygii</taxon>
        <taxon>Teleostei</taxon>
        <taxon>Osteoglossocephala</taxon>
        <taxon>Osteoglossomorpha</taxon>
        <taxon>Osteoglossiformes</taxon>
        <taxon>Mormyridae</taxon>
        <taxon>Paramormyrops</taxon>
    </lineage>
</organism>
<reference evidence="2" key="2">
    <citation type="submission" date="2025-09" db="UniProtKB">
        <authorList>
            <consortium name="Ensembl"/>
        </authorList>
    </citation>
    <scope>IDENTIFICATION</scope>
</reference>
<evidence type="ECO:0000313" key="3">
    <source>
        <dbReference type="Proteomes" id="UP000261540"/>
    </source>
</evidence>
<keyword evidence="3" id="KW-1185">Reference proteome</keyword>
<dbReference type="InterPro" id="IPR002035">
    <property type="entry name" value="VWF_A"/>
</dbReference>
<dbReference type="PANTHER" id="PTHR24020">
    <property type="entry name" value="COLLAGEN ALPHA"/>
    <property type="match status" value="1"/>
</dbReference>
<evidence type="ECO:0000313" key="2">
    <source>
        <dbReference type="Ensembl" id="ENSPKIP00000017912.1"/>
    </source>
</evidence>
<dbReference type="SUPFAM" id="SSF53300">
    <property type="entry name" value="vWA-like"/>
    <property type="match status" value="2"/>
</dbReference>
<dbReference type="Gene3D" id="3.40.50.410">
    <property type="entry name" value="von Willebrand factor, type A domain"/>
    <property type="match status" value="2"/>
</dbReference>
<protein>
    <recommendedName>
        <fullName evidence="1">VWFA domain-containing protein</fullName>
    </recommendedName>
</protein>
<name>A0A3B3RH22_9TELE</name>
<dbReference type="Proteomes" id="UP000261540">
    <property type="component" value="Unplaced"/>
</dbReference>
<proteinExistence type="predicted"/>
<feature type="domain" description="VWFA" evidence="1">
    <location>
        <begin position="134"/>
        <end position="295"/>
    </location>
</feature>
<dbReference type="STRING" id="1676925.ENSPKIP00000017912"/>
<dbReference type="PANTHER" id="PTHR24020:SF86">
    <property type="entry name" value="COLLAGEN, TYPE VI, ALPHA 4"/>
    <property type="match status" value="1"/>
</dbReference>
<accession>A0A3B3RH22</accession>
<reference evidence="2" key="1">
    <citation type="submission" date="2025-08" db="UniProtKB">
        <authorList>
            <consortium name="Ensembl"/>
        </authorList>
    </citation>
    <scope>IDENTIFICATION</scope>
</reference>
<sequence length="295" mass="31972">MKDFVSEFIKMFKIGPDQVRIGLVKYADNPTTEFELTRYTDKQELQTAVQQVHQVGGGTETGKALFSMSALFQKAAETRGEKVPQILITITDGKSTDSVIGPAQGLKTQGITSYAIGIKDADEKQLSEIEVIADIMFLIDSSGSIDPEDYNKMKAFMVSIVNKSDIGQDKVNLGVVQYSDRPELIFDQKTFYDKASITTAINQMTQLGSGTLTGAFSKIYFGKEHGGRRDEGVPQILMVITDGRATDAVALPVASRGVLDAGINVYAIGVAGSPNSSITKENFSRFSKSISILKA</sequence>
<dbReference type="AlphaFoldDB" id="A0A3B3RH22"/>
<dbReference type="InterPro" id="IPR036465">
    <property type="entry name" value="vWFA_dom_sf"/>
</dbReference>
<dbReference type="PROSITE" id="PS50234">
    <property type="entry name" value="VWFA"/>
    <property type="match status" value="2"/>
</dbReference>